<organism evidence="1 2">
    <name type="scientific">Mycobacterium phage Phrappuccino</name>
    <dbReference type="NCBI Taxonomy" id="2591223"/>
    <lineage>
        <taxon>Viruses</taxon>
        <taxon>Duplodnaviria</taxon>
        <taxon>Heunggongvirae</taxon>
        <taxon>Uroviricota</taxon>
        <taxon>Caudoviricetes</taxon>
        <taxon>Phrappuccinovirus</taxon>
        <taxon>Phrappuccinovirus phrappuccino</taxon>
        <taxon>Phreappuccinovirus Phrappuccino</taxon>
    </lineage>
</organism>
<gene>
    <name evidence="1" type="primary">26</name>
    <name evidence="1" type="ORF">SEA_PHRAPPUCCINO_26</name>
</gene>
<dbReference type="KEGG" id="vg:64766950"/>
<accession>A0A514DDM0</accession>
<dbReference type="Proteomes" id="UP000316777">
    <property type="component" value="Segment"/>
</dbReference>
<reference evidence="1 2" key="1">
    <citation type="submission" date="2019-05" db="EMBL/GenBank/DDBJ databases">
        <authorList>
            <person name="Pope W.H."/>
            <person name="Garlena R.A."/>
            <person name="Russell D.A."/>
            <person name="Jacobs-Sera D."/>
            <person name="Hatfull G.F."/>
        </authorList>
    </citation>
    <scope>NUCLEOTIDE SEQUENCE [LARGE SCALE GENOMIC DNA]</scope>
</reference>
<evidence type="ECO:0000313" key="2">
    <source>
        <dbReference type="Proteomes" id="UP000316777"/>
    </source>
</evidence>
<protein>
    <submittedName>
        <fullName evidence="1">Uncharacterized protein</fullName>
    </submittedName>
</protein>
<dbReference type="EMBL" id="MK937592">
    <property type="protein sequence ID" value="QDH91704.1"/>
    <property type="molecule type" value="Genomic_DNA"/>
</dbReference>
<name>A0A514DDM0_9CAUD</name>
<sequence length="84" mass="10100">MTLIEEEVSRVRNNRLLDVLDGRYLWRQQGTGTLYRRSRDGWEYFRDGKWHPCYHEDGARAVYHLFAGIQGPFIRVAEDLNSRW</sequence>
<keyword evidence="2" id="KW-1185">Reference proteome</keyword>
<dbReference type="GeneID" id="64766950"/>
<evidence type="ECO:0000313" key="1">
    <source>
        <dbReference type="EMBL" id="QDH91704.1"/>
    </source>
</evidence>
<dbReference type="RefSeq" id="YP_010059715.1">
    <property type="nucleotide sequence ID" value="NC_054727.1"/>
</dbReference>
<proteinExistence type="predicted"/>